<reference evidence="2" key="1">
    <citation type="submission" date="2021-02" db="EMBL/GenBank/DDBJ databases">
        <authorList>
            <person name="Nowell W R."/>
        </authorList>
    </citation>
    <scope>NUCLEOTIDE SEQUENCE</scope>
</reference>
<evidence type="ECO:0000313" key="3">
    <source>
        <dbReference type="Proteomes" id="UP000663856"/>
    </source>
</evidence>
<keyword evidence="1" id="KW-0732">Signal</keyword>
<name>A0A816YAJ4_9BILA</name>
<comment type="caution">
    <text evidence="2">The sequence shown here is derived from an EMBL/GenBank/DDBJ whole genome shotgun (WGS) entry which is preliminary data.</text>
</comment>
<sequence length="317" mass="36357">MFLIIVISLLLIYTNCLKVPVNLLGISRNLSGYQTIKDSKSSYIYFMLKDPEVNICYSLKSLSMPEEIINLDAIAVGRSTFNVSIAPTEVTFNQVHSILYGDSSSALIYRFGRKYFNRTFDRSYPHTSLTKDTFTSIIKRIDQNLKLQFIVEVGSFTGNSASIMGNVLKKEYPGSFLLCIDTWLGDLNMWVNKVVWKHLAVTEDGRPTVYYQFLANIIEQNLTETVLPVSMSSIIGARFLRTYQFRPQLIYLDSAHEQGETLIELALYWNILQAGGVLFGDDWGWLSVRCDVKKFMYMRNITTEHFGNTWLMKKTLN</sequence>
<proteinExistence type="predicted"/>
<accession>A0A816YAJ4</accession>
<evidence type="ECO:0000256" key="1">
    <source>
        <dbReference type="SAM" id="SignalP"/>
    </source>
</evidence>
<dbReference type="PANTHER" id="PTHR37909:SF1">
    <property type="entry name" value="S-ADENOSYL-L-METHIONINE-DEPENDENT METHYLTRANSFERASES SUPERFAMILY PROTEIN"/>
    <property type="match status" value="1"/>
</dbReference>
<feature type="chain" id="PRO_5032631309" evidence="1">
    <location>
        <begin position="17"/>
        <end position="317"/>
    </location>
</feature>
<organism evidence="2 3">
    <name type="scientific">Rotaria magnacalcarata</name>
    <dbReference type="NCBI Taxonomy" id="392030"/>
    <lineage>
        <taxon>Eukaryota</taxon>
        <taxon>Metazoa</taxon>
        <taxon>Spiralia</taxon>
        <taxon>Gnathifera</taxon>
        <taxon>Rotifera</taxon>
        <taxon>Eurotatoria</taxon>
        <taxon>Bdelloidea</taxon>
        <taxon>Philodinida</taxon>
        <taxon>Philodinidae</taxon>
        <taxon>Rotaria</taxon>
    </lineage>
</organism>
<feature type="signal peptide" evidence="1">
    <location>
        <begin position="1"/>
        <end position="16"/>
    </location>
</feature>
<evidence type="ECO:0000313" key="2">
    <source>
        <dbReference type="EMBL" id="CAF2154390.1"/>
    </source>
</evidence>
<dbReference type="EMBL" id="CAJNRF010014074">
    <property type="protein sequence ID" value="CAF2154390.1"/>
    <property type="molecule type" value="Genomic_DNA"/>
</dbReference>
<dbReference type="AlphaFoldDB" id="A0A816YAJ4"/>
<dbReference type="Pfam" id="PF13578">
    <property type="entry name" value="Methyltransf_24"/>
    <property type="match status" value="1"/>
</dbReference>
<gene>
    <name evidence="2" type="ORF">WKI299_LOCUS30965</name>
</gene>
<dbReference type="InterPro" id="IPR029063">
    <property type="entry name" value="SAM-dependent_MTases_sf"/>
</dbReference>
<protein>
    <submittedName>
        <fullName evidence="2">Uncharacterized protein</fullName>
    </submittedName>
</protein>
<dbReference type="SUPFAM" id="SSF53335">
    <property type="entry name" value="S-adenosyl-L-methionine-dependent methyltransferases"/>
    <property type="match status" value="1"/>
</dbReference>
<dbReference type="Proteomes" id="UP000663856">
    <property type="component" value="Unassembled WGS sequence"/>
</dbReference>
<dbReference type="Gene3D" id="3.40.50.150">
    <property type="entry name" value="Vaccinia Virus protein VP39"/>
    <property type="match status" value="1"/>
</dbReference>
<dbReference type="PANTHER" id="PTHR37909">
    <property type="entry name" value="S-ADENOSYL-L-METHIONINE-DEPENDENT METHYLTRANSFERASES SUPERFAMILY PROTEIN"/>
    <property type="match status" value="1"/>
</dbReference>